<evidence type="ECO:0000256" key="14">
    <source>
        <dbReference type="ARBA" id="ARBA00064003"/>
    </source>
</evidence>
<dbReference type="CDD" id="cd16922">
    <property type="entry name" value="HATPase_EvgS-ArcB-TorS-like"/>
    <property type="match status" value="1"/>
</dbReference>
<protein>
    <recommendedName>
        <fullName evidence="15">Sensory/regulatory protein RpfC</fullName>
        <ecNumber evidence="3">2.7.13.3</ecNumber>
    </recommendedName>
</protein>
<dbReference type="SMART" id="SM00387">
    <property type="entry name" value="HATPase_c"/>
    <property type="match status" value="1"/>
</dbReference>
<evidence type="ECO:0000256" key="5">
    <source>
        <dbReference type="ARBA" id="ARBA00022553"/>
    </source>
</evidence>
<dbReference type="CDD" id="cd00082">
    <property type="entry name" value="HisKA"/>
    <property type="match status" value="1"/>
</dbReference>
<keyword evidence="18" id="KW-0175">Coiled coil</keyword>
<dbReference type="InterPro" id="IPR008207">
    <property type="entry name" value="Sig_transdc_His_kin_Hpt_dom"/>
</dbReference>
<evidence type="ECO:0000259" key="22">
    <source>
        <dbReference type="PROSITE" id="PS50112"/>
    </source>
</evidence>
<evidence type="ECO:0000256" key="18">
    <source>
        <dbReference type="SAM" id="Coils"/>
    </source>
</evidence>
<dbReference type="SUPFAM" id="SSF47384">
    <property type="entry name" value="Homodimeric domain of signal transducing histidine kinase"/>
    <property type="match status" value="1"/>
</dbReference>
<dbReference type="InterPro" id="IPR005467">
    <property type="entry name" value="His_kinase_dom"/>
</dbReference>
<dbReference type="InterPro" id="IPR035965">
    <property type="entry name" value="PAS-like_dom_sf"/>
</dbReference>
<dbReference type="GO" id="GO:0000155">
    <property type="term" value="F:phosphorelay sensor kinase activity"/>
    <property type="evidence" value="ECO:0007669"/>
    <property type="project" value="InterPro"/>
</dbReference>
<evidence type="ECO:0000256" key="10">
    <source>
        <dbReference type="ARBA" id="ARBA00022840"/>
    </source>
</evidence>
<evidence type="ECO:0000256" key="19">
    <source>
        <dbReference type="SAM" id="Phobius"/>
    </source>
</evidence>
<evidence type="ECO:0000256" key="12">
    <source>
        <dbReference type="ARBA" id="ARBA00023012"/>
    </source>
</evidence>
<dbReference type="InterPro" id="IPR029151">
    <property type="entry name" value="Sensor-like_sf"/>
</dbReference>
<dbReference type="Pfam" id="PF01627">
    <property type="entry name" value="Hpt"/>
    <property type="match status" value="1"/>
</dbReference>
<comment type="subcellular location">
    <subcellularLocation>
        <location evidence="2">Cell membrane</location>
        <topology evidence="2">Multi-pass membrane protein</topology>
    </subcellularLocation>
</comment>
<feature type="modified residue" description="Phosphohistidine" evidence="16">
    <location>
        <position position="1089"/>
    </location>
</feature>
<feature type="domain" description="Response regulatory" evidence="21">
    <location>
        <begin position="748"/>
        <end position="867"/>
    </location>
</feature>
<dbReference type="FunFam" id="1.10.287.130:FF:000002">
    <property type="entry name" value="Two-component osmosensing histidine kinase"/>
    <property type="match status" value="1"/>
</dbReference>
<keyword evidence="11 19" id="KW-1133">Transmembrane helix</keyword>
<dbReference type="PROSITE" id="PS50109">
    <property type="entry name" value="HIS_KIN"/>
    <property type="match status" value="1"/>
</dbReference>
<dbReference type="InterPro" id="IPR001610">
    <property type="entry name" value="PAC"/>
</dbReference>
<dbReference type="Pfam" id="PF13426">
    <property type="entry name" value="PAS_9"/>
    <property type="match status" value="1"/>
</dbReference>
<feature type="domain" description="Histidine kinase" evidence="20">
    <location>
        <begin position="509"/>
        <end position="730"/>
    </location>
</feature>
<dbReference type="InterPro" id="IPR003594">
    <property type="entry name" value="HATPase_dom"/>
</dbReference>
<evidence type="ECO:0000259" key="20">
    <source>
        <dbReference type="PROSITE" id="PS50109"/>
    </source>
</evidence>
<dbReference type="InterPro" id="IPR004358">
    <property type="entry name" value="Sig_transdc_His_kin-like_C"/>
</dbReference>
<dbReference type="NCBIfam" id="TIGR00229">
    <property type="entry name" value="sensory_box"/>
    <property type="match status" value="1"/>
</dbReference>
<dbReference type="AlphaFoldDB" id="A0A7J0BJJ8"/>
<dbReference type="EC" id="2.7.13.3" evidence="3"/>
<dbReference type="CDD" id="cd00088">
    <property type="entry name" value="HPT"/>
    <property type="match status" value="1"/>
</dbReference>
<dbReference type="Pfam" id="PF21623">
    <property type="entry name" value="HK_sensor_dom_bact"/>
    <property type="match status" value="1"/>
</dbReference>
<accession>A0A7J0BJJ8</accession>
<dbReference type="SMART" id="SM00448">
    <property type="entry name" value="REC"/>
    <property type="match status" value="2"/>
</dbReference>
<evidence type="ECO:0000256" key="13">
    <source>
        <dbReference type="ARBA" id="ARBA00023136"/>
    </source>
</evidence>
<dbReference type="SMART" id="SM00086">
    <property type="entry name" value="PAC"/>
    <property type="match status" value="1"/>
</dbReference>
<dbReference type="Pfam" id="PF00512">
    <property type="entry name" value="HisKA"/>
    <property type="match status" value="1"/>
</dbReference>
<feature type="domain" description="Response regulatory" evidence="21">
    <location>
        <begin position="893"/>
        <end position="1009"/>
    </location>
</feature>
<feature type="domain" description="PAC" evidence="23">
    <location>
        <begin position="439"/>
        <end position="491"/>
    </location>
</feature>
<evidence type="ECO:0000256" key="4">
    <source>
        <dbReference type="ARBA" id="ARBA00022475"/>
    </source>
</evidence>
<keyword evidence="5 17" id="KW-0597">Phosphoprotein</keyword>
<evidence type="ECO:0000256" key="7">
    <source>
        <dbReference type="ARBA" id="ARBA00022692"/>
    </source>
</evidence>
<dbReference type="PRINTS" id="PR00344">
    <property type="entry name" value="BCTRLSENSOR"/>
</dbReference>
<keyword evidence="12" id="KW-0902">Two-component regulatory system</keyword>
<reference evidence="25 26" key="1">
    <citation type="submission" date="2020-05" db="EMBL/GenBank/DDBJ databases">
        <title>Draft genome sequence of Desulfovibrio sp. strain HN2T.</title>
        <authorList>
            <person name="Ueno A."/>
            <person name="Tamazawa S."/>
            <person name="Tamamura S."/>
            <person name="Murakami T."/>
            <person name="Kiyama T."/>
            <person name="Inomata H."/>
            <person name="Amano Y."/>
            <person name="Miyakawa K."/>
            <person name="Tamaki H."/>
            <person name="Naganuma T."/>
            <person name="Kaneko K."/>
        </authorList>
    </citation>
    <scope>NUCLEOTIDE SEQUENCE [LARGE SCALE GENOMIC DNA]</scope>
    <source>
        <strain evidence="25 26">HN2</strain>
    </source>
</reference>
<dbReference type="PANTHER" id="PTHR45339">
    <property type="entry name" value="HYBRID SIGNAL TRANSDUCTION HISTIDINE KINASE J"/>
    <property type="match status" value="1"/>
</dbReference>
<dbReference type="InterPro" id="IPR000014">
    <property type="entry name" value="PAS"/>
</dbReference>
<organism evidence="25 26">
    <name type="scientific">Desulfovibrio subterraneus</name>
    <dbReference type="NCBI Taxonomy" id="2718620"/>
    <lineage>
        <taxon>Bacteria</taxon>
        <taxon>Pseudomonadati</taxon>
        <taxon>Thermodesulfobacteriota</taxon>
        <taxon>Desulfovibrionia</taxon>
        <taxon>Desulfovibrionales</taxon>
        <taxon>Desulfovibrionaceae</taxon>
        <taxon>Desulfovibrio</taxon>
    </lineage>
</organism>
<dbReference type="InterPro" id="IPR036097">
    <property type="entry name" value="HisK_dim/P_sf"/>
</dbReference>
<evidence type="ECO:0000256" key="1">
    <source>
        <dbReference type="ARBA" id="ARBA00000085"/>
    </source>
</evidence>
<dbReference type="FunFam" id="3.30.565.10:FF:000010">
    <property type="entry name" value="Sensor histidine kinase RcsC"/>
    <property type="match status" value="1"/>
</dbReference>
<dbReference type="Gene3D" id="3.30.450.20">
    <property type="entry name" value="PAS domain"/>
    <property type="match status" value="3"/>
</dbReference>
<dbReference type="GO" id="GO:0005524">
    <property type="term" value="F:ATP binding"/>
    <property type="evidence" value="ECO:0007669"/>
    <property type="project" value="UniProtKB-KW"/>
</dbReference>
<keyword evidence="7 19" id="KW-0812">Transmembrane</keyword>
<keyword evidence="6" id="KW-0808">Transferase</keyword>
<dbReference type="Gene3D" id="1.10.287.130">
    <property type="match status" value="1"/>
</dbReference>
<dbReference type="EMBL" id="BLVO01000013">
    <property type="protein sequence ID" value="GFM33352.1"/>
    <property type="molecule type" value="Genomic_DNA"/>
</dbReference>
<dbReference type="SUPFAM" id="SSF47226">
    <property type="entry name" value="Histidine-containing phosphotransfer domain, HPT domain"/>
    <property type="match status" value="1"/>
</dbReference>
<dbReference type="PANTHER" id="PTHR45339:SF1">
    <property type="entry name" value="HYBRID SIGNAL TRANSDUCTION HISTIDINE KINASE J"/>
    <property type="match status" value="1"/>
</dbReference>
<keyword evidence="26" id="KW-1185">Reference proteome</keyword>
<dbReference type="InterPro" id="IPR000700">
    <property type="entry name" value="PAS-assoc_C"/>
</dbReference>
<comment type="subunit">
    <text evidence="14">At low DSF concentrations, interacts with RpfF.</text>
</comment>
<feature type="domain" description="HPt" evidence="24">
    <location>
        <begin position="1050"/>
        <end position="1146"/>
    </location>
</feature>
<dbReference type="SUPFAM" id="SSF55874">
    <property type="entry name" value="ATPase domain of HSP90 chaperone/DNA topoisomerase II/histidine kinase"/>
    <property type="match status" value="1"/>
</dbReference>
<evidence type="ECO:0000313" key="26">
    <source>
        <dbReference type="Proteomes" id="UP000503840"/>
    </source>
</evidence>
<evidence type="ECO:0000256" key="3">
    <source>
        <dbReference type="ARBA" id="ARBA00012438"/>
    </source>
</evidence>
<dbReference type="RefSeq" id="WP_174405020.1">
    <property type="nucleotide sequence ID" value="NZ_BLVO01000013.1"/>
</dbReference>
<sequence length="1257" mass="140579">MTNSHVHTTNNTARSRDSQVLLSALSLGLPVILVVAASLIYLLQQEIDSQKTVLERRQISLIEFAGKSLELEINSVAQNLINLSIHLEVRDYLTTWSPKHKKALEQEFSSFIRNNRQYDQARLLLMNGDEDIRINKEPHGASIVPSDQLQNKSNRYYFSETKDLPSEAIYFSPLDLNIEHNVIETPLKPTIRFATGADDRLGQRRGVIVLNYLAEGMLHSLADLDRNERTGLMLLNKDGYWLYHRDQSKCWGFMYPDKKGRTFQAEFPDAWEDIAATSNGQMYVNGDLITYTAVEYVPKSNLGHSMTRSLSWRLISVIPQAELAALARQTYVDFFYLFGVLTSLISIVAFTQAKRINERKASEKEILTSRNRFKQIVESSWDIIWETDSNGHLTYVSPRILNILGYTQEEAATVAPFNLAPLLDHTFSNNPDLMNASHMHWEETCIHKDGHPVWVRSTGTAFFDEQGLVGGYRGITRDITDSVKNKEELESARTLAEEANSAKSEFLARMSHEIRTPMNAIVGLGNLALRKEHDPRQRDYLQKIKHASDTLLNIINDILDFSKIEAGKIEIERHPFALNTMLENVINIVVLAAEEKGIELLLSVDPNVPASLYGDSLRLSQVLTNLANNAVKFTEEGEVTLAVRGITQDKTTAKLRFSVKDSGIGLSEENMKNLYMPFTQADGSTTRLYGGTGLGLSISKRLVELMGGDLQCESRLGLGTEFHFSLTFEISEFIKQTFRMPESLKGCKVLAVDDNSNALQVLAESLESFGLKVDTTISPRHAISLVQQADPPYDIVFMDWKMPEMGGITCIQEIRKILTPPNDPKFIMVTAYGRDEIRQRLAEENLTGLMLKPINRSVLFNTLLEAFNFEISEAVTSSSQRAPSIPDHIRGARILLAEDNELNQQVATELLQGVGMEVTLARNGEEALTLVQKQEFQAVLMDIQMPVMDGLEAARRIRSLPRLQGMPIIAMTAHAMVSDRNLSLQSGMNDHVNKPIDPDELYATLGKWIHKGGWEPVATPITPAETPSTFTTAENEIIDVNAGMRRVRNNRGIYVNLLNGFLREQADIPARVRQCVKQDSLEAGFRLAHTLKGVAGNIGAMSVYEAAERTCQALRDNNANLNEVLIELENTLDQVIKGIPLIIRTQLNEQAEQAAGVQHLTPSGADAATPPPDAMPVENVKSILHDLQEAIAIHDMAALALFETLTPTLVRLDADLTAELGEDLASFAFKKAAIRVERLSELFRKEQDKPIQQEEQS</sequence>
<keyword evidence="13 19" id="KW-0472">Membrane</keyword>
<feature type="modified residue" description="4-aspartylphosphate" evidence="17">
    <location>
        <position position="799"/>
    </location>
</feature>
<keyword evidence="9" id="KW-0418">Kinase</keyword>
<evidence type="ECO:0000256" key="16">
    <source>
        <dbReference type="PROSITE-ProRule" id="PRU00110"/>
    </source>
</evidence>
<dbReference type="PROSITE" id="PS50113">
    <property type="entry name" value="PAC"/>
    <property type="match status" value="1"/>
</dbReference>
<feature type="coiled-coil region" evidence="18">
    <location>
        <begin position="1104"/>
        <end position="1131"/>
    </location>
</feature>
<keyword evidence="4" id="KW-1003">Cell membrane</keyword>
<dbReference type="SUPFAM" id="SSF103190">
    <property type="entry name" value="Sensory domain-like"/>
    <property type="match status" value="2"/>
</dbReference>
<dbReference type="Gene3D" id="1.20.120.160">
    <property type="entry name" value="HPT domain"/>
    <property type="match status" value="1"/>
</dbReference>
<proteinExistence type="predicted"/>
<evidence type="ECO:0000256" key="8">
    <source>
        <dbReference type="ARBA" id="ARBA00022741"/>
    </source>
</evidence>
<evidence type="ECO:0000256" key="9">
    <source>
        <dbReference type="ARBA" id="ARBA00022777"/>
    </source>
</evidence>
<feature type="domain" description="PAS" evidence="22">
    <location>
        <begin position="369"/>
        <end position="410"/>
    </location>
</feature>
<evidence type="ECO:0000256" key="2">
    <source>
        <dbReference type="ARBA" id="ARBA00004651"/>
    </source>
</evidence>
<evidence type="ECO:0000259" key="24">
    <source>
        <dbReference type="PROSITE" id="PS50894"/>
    </source>
</evidence>
<dbReference type="Gene3D" id="3.30.565.10">
    <property type="entry name" value="Histidine kinase-like ATPase, C-terminal domain"/>
    <property type="match status" value="1"/>
</dbReference>
<comment type="catalytic activity">
    <reaction evidence="1">
        <text>ATP + protein L-histidine = ADP + protein N-phospho-L-histidine.</text>
        <dbReference type="EC" id="2.7.13.3"/>
    </reaction>
</comment>
<dbReference type="PROSITE" id="PS50112">
    <property type="entry name" value="PAS"/>
    <property type="match status" value="1"/>
</dbReference>
<comment type="caution">
    <text evidence="25">The sequence shown here is derived from an EMBL/GenBank/DDBJ whole genome shotgun (WGS) entry which is preliminary data.</text>
</comment>
<keyword evidence="10" id="KW-0067">ATP-binding</keyword>
<dbReference type="Proteomes" id="UP000503840">
    <property type="component" value="Unassembled WGS sequence"/>
</dbReference>
<dbReference type="InterPro" id="IPR001789">
    <property type="entry name" value="Sig_transdc_resp-reg_receiver"/>
</dbReference>
<evidence type="ECO:0000256" key="15">
    <source>
        <dbReference type="ARBA" id="ARBA00068150"/>
    </source>
</evidence>
<dbReference type="SMART" id="SM00091">
    <property type="entry name" value="PAS"/>
    <property type="match status" value="1"/>
</dbReference>
<evidence type="ECO:0000259" key="23">
    <source>
        <dbReference type="PROSITE" id="PS50113"/>
    </source>
</evidence>
<dbReference type="Gene3D" id="3.40.50.2300">
    <property type="match status" value="2"/>
</dbReference>
<evidence type="ECO:0000256" key="11">
    <source>
        <dbReference type="ARBA" id="ARBA00022989"/>
    </source>
</evidence>
<dbReference type="InterPro" id="IPR036641">
    <property type="entry name" value="HPT_dom_sf"/>
</dbReference>
<dbReference type="GO" id="GO:0005886">
    <property type="term" value="C:plasma membrane"/>
    <property type="evidence" value="ECO:0007669"/>
    <property type="project" value="UniProtKB-SubCell"/>
</dbReference>
<dbReference type="InterPro" id="IPR048760">
    <property type="entry name" value="VP0354-like_sensor_dom"/>
</dbReference>
<evidence type="ECO:0000313" key="25">
    <source>
        <dbReference type="EMBL" id="GFM33352.1"/>
    </source>
</evidence>
<feature type="modified residue" description="4-aspartylphosphate" evidence="17">
    <location>
        <position position="942"/>
    </location>
</feature>
<dbReference type="PROSITE" id="PS50110">
    <property type="entry name" value="RESPONSE_REGULATORY"/>
    <property type="match status" value="2"/>
</dbReference>
<dbReference type="InterPro" id="IPR003661">
    <property type="entry name" value="HisK_dim/P_dom"/>
</dbReference>
<dbReference type="CDD" id="cd00130">
    <property type="entry name" value="PAS"/>
    <property type="match status" value="1"/>
</dbReference>
<dbReference type="SMART" id="SM00388">
    <property type="entry name" value="HisKA"/>
    <property type="match status" value="1"/>
</dbReference>
<dbReference type="PROSITE" id="PS50894">
    <property type="entry name" value="HPT"/>
    <property type="match status" value="1"/>
</dbReference>
<evidence type="ECO:0000256" key="17">
    <source>
        <dbReference type="PROSITE-ProRule" id="PRU00169"/>
    </source>
</evidence>
<feature type="transmembrane region" description="Helical" evidence="19">
    <location>
        <begin position="20"/>
        <end position="43"/>
    </location>
</feature>
<evidence type="ECO:0000259" key="21">
    <source>
        <dbReference type="PROSITE" id="PS50110"/>
    </source>
</evidence>
<keyword evidence="8" id="KW-0547">Nucleotide-binding</keyword>
<dbReference type="SUPFAM" id="SSF52172">
    <property type="entry name" value="CheY-like"/>
    <property type="match status" value="2"/>
</dbReference>
<dbReference type="SUPFAM" id="SSF55785">
    <property type="entry name" value="PYP-like sensor domain (PAS domain)"/>
    <property type="match status" value="1"/>
</dbReference>
<dbReference type="Pfam" id="PF00072">
    <property type="entry name" value="Response_reg"/>
    <property type="match status" value="2"/>
</dbReference>
<dbReference type="Pfam" id="PF02518">
    <property type="entry name" value="HATPase_c"/>
    <property type="match status" value="1"/>
</dbReference>
<dbReference type="InterPro" id="IPR036890">
    <property type="entry name" value="HATPase_C_sf"/>
</dbReference>
<gene>
    <name evidence="25" type="ORF">DSM101010T_17170</name>
</gene>
<dbReference type="InterPro" id="IPR011006">
    <property type="entry name" value="CheY-like_superfamily"/>
</dbReference>
<name>A0A7J0BJJ8_9BACT</name>
<evidence type="ECO:0000256" key="6">
    <source>
        <dbReference type="ARBA" id="ARBA00022679"/>
    </source>
</evidence>
<dbReference type="CDD" id="cd17546">
    <property type="entry name" value="REC_hyHK_CKI1_RcsC-like"/>
    <property type="match status" value="2"/>
</dbReference>